<dbReference type="InterPro" id="IPR013783">
    <property type="entry name" value="Ig-like_fold"/>
</dbReference>
<evidence type="ECO:0000313" key="5">
    <source>
        <dbReference type="Proteomes" id="UP001195914"/>
    </source>
</evidence>
<feature type="region of interest" description="Disordered" evidence="3">
    <location>
        <begin position="249"/>
        <end position="281"/>
    </location>
</feature>
<evidence type="ECO:0000313" key="4">
    <source>
        <dbReference type="EMBL" id="KAK1935866.1"/>
    </source>
</evidence>
<reference evidence="4" key="1">
    <citation type="journal article" date="2014" name="Nucleic Acids Res.">
        <title>The evolutionary dynamics of variant antigen genes in Babesia reveal a history of genomic innovation underlying host-parasite interaction.</title>
        <authorList>
            <person name="Jackson A.P."/>
            <person name="Otto T.D."/>
            <person name="Darby A."/>
            <person name="Ramaprasad A."/>
            <person name="Xia D."/>
            <person name="Echaide I.E."/>
            <person name="Farber M."/>
            <person name="Gahlot S."/>
            <person name="Gamble J."/>
            <person name="Gupta D."/>
            <person name="Gupta Y."/>
            <person name="Jackson L."/>
            <person name="Malandrin L."/>
            <person name="Malas T.B."/>
            <person name="Moussa E."/>
            <person name="Nair M."/>
            <person name="Reid A.J."/>
            <person name="Sanders M."/>
            <person name="Sharma J."/>
            <person name="Tracey A."/>
            <person name="Quail M.A."/>
            <person name="Weir W."/>
            <person name="Wastling J.M."/>
            <person name="Hall N."/>
            <person name="Willadsen P."/>
            <person name="Lingelbach K."/>
            <person name="Shiels B."/>
            <person name="Tait A."/>
            <person name="Berriman M."/>
            <person name="Allred D.R."/>
            <person name="Pain A."/>
        </authorList>
    </citation>
    <scope>NUCLEOTIDE SEQUENCE</scope>
    <source>
        <strain evidence="4">1802A</strain>
    </source>
</reference>
<dbReference type="InterPro" id="IPR017868">
    <property type="entry name" value="Filamin/ABP280_repeat-like"/>
</dbReference>
<feature type="region of interest" description="Disordered" evidence="3">
    <location>
        <begin position="194"/>
        <end position="229"/>
    </location>
</feature>
<gene>
    <name evidence="4" type="ORF">X943_000066</name>
</gene>
<dbReference type="AlphaFoldDB" id="A0AAD9GCQ2"/>
<dbReference type="Proteomes" id="UP001195914">
    <property type="component" value="Unassembled WGS sequence"/>
</dbReference>
<protein>
    <submittedName>
        <fullName evidence="4">Uncharacterized protein</fullName>
    </submittedName>
</protein>
<accession>A0AAD9GCQ2</accession>
<feature type="coiled-coil region" evidence="2">
    <location>
        <begin position="636"/>
        <end position="670"/>
    </location>
</feature>
<dbReference type="SUPFAM" id="SSF81296">
    <property type="entry name" value="E set domains"/>
    <property type="match status" value="1"/>
</dbReference>
<dbReference type="Pfam" id="PF00630">
    <property type="entry name" value="Filamin"/>
    <property type="match status" value="1"/>
</dbReference>
<organism evidence="4 5">
    <name type="scientific">Babesia divergens</name>
    <dbReference type="NCBI Taxonomy" id="32595"/>
    <lineage>
        <taxon>Eukaryota</taxon>
        <taxon>Sar</taxon>
        <taxon>Alveolata</taxon>
        <taxon>Apicomplexa</taxon>
        <taxon>Aconoidasida</taxon>
        <taxon>Piroplasmida</taxon>
        <taxon>Babesiidae</taxon>
        <taxon>Babesia</taxon>
    </lineage>
</organism>
<evidence type="ECO:0000256" key="2">
    <source>
        <dbReference type="SAM" id="Coils"/>
    </source>
</evidence>
<dbReference type="PROSITE" id="PS50194">
    <property type="entry name" value="FILAMIN_REPEAT"/>
    <property type="match status" value="1"/>
</dbReference>
<sequence length="1115" mass="125999">MVSSGVETESRFASGDAINSFYGLHRVTQPESAYVEGDGIHGGECGKWIKFLVRKCGSLTQGVVRLYLEYADDAAFRSSVFLNHTPDERDLLRGTPSCFNNRLANNSVANSIEHTFVWDVCVVNNETYNVRYRVNKRGAYLLHVKLDGNSIPGSPFNIYISDASSCTAANRVYGRNVEKCVAIPYVQQITDSLFPDSSRHGSMHENHTQSPHVNSSSEKHKDGSPKGLSKVNAVKDCKLKFGSQSVDSMYPHASTHSSGAASQFTDMRKGTDEGTSMSDGTVHNLLNLWTSGNVQKGEEPSPKRSAAYLSNHKGGEQIDKDVQRHKPSETQITKFKTIEYLERCNLINEILVHLADVNGNVVTEAQPYVRAWGENYARVVSVDNRGDGVIVIKYIVVVPRKGVSLLKEAQSRSSKSMLPTSMRISGVPCKIHIEIDNKPVYGSPFNPVVENISEIERYYMSQQDLAANLIHKFEDLLRKKDFDGCFDLYNSCKEKHVKDNLTELLLSRLSELESSNIATTSDIRLVESLKLQSLGRLLELVKSQYKKMLTYKTSNIVNCIRELKSFEGVTDGKASRAGNGPTTGKKFNNLGDVILNYRLIGDELRKLHRYELADKFDKINDRMCDEIDVGMWQSIIKQKETHVQKLRQEVEAASERLIEFKNRMKNKYEKYNRVDLNELKKNPGFAIERSVQTEEPQLITTNLAPLVENRCTPTGGRNDVDLLVESHWRKCNNYDIQSTITKVLKSSVRLKNSISELFMYYGSLHPLDNERSIFGVSRASMELFVLEIQLNKYLISNSAKLQWLFERFSIDLSVRTPTDGRLSSKSLRIIPEHLWCAYLRELAYLNLLYTIAESGDKDMLRDLQHPSRLVAFYHLCKEHLVPLYEHLFTTKPEFQKFLKFADNKVTPGSKHTSKASKKMVAVPSEVYFNSRKDIIKYFTAKALEHVLQMLDLGVLELIFKHYSRISMHGRRQVSQNWYNDNATISTSTFVVFARDFQIIPGHIDGENVHEIAKSVVRSENVSSSDSKLKLGDFIKAVARTVGKAVLGCCLAKHDAYENGSDEFSLQSEGGRCCVQSNESVKRDIQVLIQSLGICDAQFARFTIDAIYGPEAMEYL</sequence>
<keyword evidence="5" id="KW-1185">Reference proteome</keyword>
<proteinExistence type="predicted"/>
<dbReference type="EMBL" id="JAHBMH010000044">
    <property type="protein sequence ID" value="KAK1935866.1"/>
    <property type="molecule type" value="Genomic_DNA"/>
</dbReference>
<reference evidence="4" key="2">
    <citation type="submission" date="2021-05" db="EMBL/GenBank/DDBJ databases">
        <authorList>
            <person name="Pain A."/>
        </authorList>
    </citation>
    <scope>NUCLEOTIDE SEQUENCE</scope>
    <source>
        <strain evidence="4">1802A</strain>
    </source>
</reference>
<keyword evidence="2" id="KW-0175">Coiled coil</keyword>
<comment type="caution">
    <text evidence="4">The sequence shown here is derived from an EMBL/GenBank/DDBJ whole genome shotgun (WGS) entry which is preliminary data.</text>
</comment>
<feature type="compositionally biased region" description="Basic and acidic residues" evidence="3">
    <location>
        <begin position="197"/>
        <end position="207"/>
    </location>
</feature>
<dbReference type="Gene3D" id="2.60.40.10">
    <property type="entry name" value="Immunoglobulins"/>
    <property type="match status" value="1"/>
</dbReference>
<dbReference type="InterPro" id="IPR014756">
    <property type="entry name" value="Ig_E-set"/>
</dbReference>
<evidence type="ECO:0000256" key="3">
    <source>
        <dbReference type="SAM" id="MobiDB-lite"/>
    </source>
</evidence>
<feature type="compositionally biased region" description="Polar residues" evidence="3">
    <location>
        <begin position="254"/>
        <end position="265"/>
    </location>
</feature>
<evidence type="ECO:0000256" key="1">
    <source>
        <dbReference type="PROSITE-ProRule" id="PRU00087"/>
    </source>
</evidence>
<feature type="repeat" description="Filamin" evidence="1">
    <location>
        <begin position="124"/>
        <end position="160"/>
    </location>
</feature>
<name>A0AAD9GCQ2_BABDI</name>